<sequence>MALCSSLVSCRLVSLLIKSTLMCKDICVGRSRHHGVVQLYFYDSFIVKSCQLAVCGSHNLHYVYEKRVAGYIVLYVAKTRAMGAVVIFNAVLTRLLFAAFGLLCIWRVYSIRGAATFWLLMLAEVGLFIEALFTLIVRKGKEWKWFSPCVLFYLCCTVPSIWFLELNELERRLAEMSERQEACRNITGNETEEEMDDILKLHSIGIDAEIMIENWVGALEQIMVLLLVIGRWLLPRGSLTRDELSQLLLVYVAMAADIVELFQVFEEERVGNKEGVVYTALALFTWSLMQFTIVLTAVRARKSRPGAIHTSGGALPISSQPSDGQGEPTTEEGKGDRATKRRGTLQQFAEQLQEKNLVVCGCCQPDVFAMVTTIFMQDGPFLAFRLYLIFYERVLTQGVFFFVGKNTLLIVLQIYRIIIICGGKGEESGHAVGAGLEEVIRRDDMKQEDTTVAEMSDVQA</sequence>
<feature type="signal peptide" evidence="3">
    <location>
        <begin position="1"/>
        <end position="23"/>
    </location>
</feature>
<feature type="transmembrane region" description="Helical" evidence="2">
    <location>
        <begin position="277"/>
        <end position="298"/>
    </location>
</feature>
<reference evidence="4" key="1">
    <citation type="journal article" date="2020" name="Nat. Ecol. Evol.">
        <title>Deeply conserved synteny resolves early events in vertebrate evolution.</title>
        <authorList>
            <person name="Simakov O."/>
            <person name="Marletaz F."/>
            <person name="Yue J.X."/>
            <person name="O'Connell B."/>
            <person name="Jenkins J."/>
            <person name="Brandt A."/>
            <person name="Calef R."/>
            <person name="Tung C.H."/>
            <person name="Huang T.K."/>
            <person name="Schmutz J."/>
            <person name="Satoh N."/>
            <person name="Yu J.K."/>
            <person name="Putnam N.H."/>
            <person name="Green R.E."/>
            <person name="Rokhsar D.S."/>
        </authorList>
    </citation>
    <scope>NUCLEOTIDE SEQUENCE [LARGE SCALE GENOMIC DNA]</scope>
    <source>
        <strain evidence="4">S238N-H82</strain>
    </source>
</reference>
<organism evidence="4 5">
    <name type="scientific">Branchiostoma floridae</name>
    <name type="common">Florida lancelet</name>
    <name type="synonym">Amphioxus</name>
    <dbReference type="NCBI Taxonomy" id="7739"/>
    <lineage>
        <taxon>Eukaryota</taxon>
        <taxon>Metazoa</taxon>
        <taxon>Chordata</taxon>
        <taxon>Cephalochordata</taxon>
        <taxon>Leptocardii</taxon>
        <taxon>Amphioxiformes</taxon>
        <taxon>Branchiostomatidae</taxon>
        <taxon>Branchiostoma</taxon>
    </lineage>
</organism>
<dbReference type="PANTHER" id="PTHR22168">
    <property type="entry name" value="TMEM26 PROTEIN"/>
    <property type="match status" value="1"/>
</dbReference>
<evidence type="ECO:0000256" key="3">
    <source>
        <dbReference type="SAM" id="SignalP"/>
    </source>
</evidence>
<keyword evidence="2" id="KW-1133">Transmembrane helix</keyword>
<accession>A0A9J7NC09</accession>
<dbReference type="InterPro" id="IPR019169">
    <property type="entry name" value="Transmembrane_26"/>
</dbReference>
<feature type="transmembrane region" description="Helical" evidence="2">
    <location>
        <begin position="145"/>
        <end position="164"/>
    </location>
</feature>
<dbReference type="KEGG" id="bfo:118431112"/>
<feature type="transmembrane region" description="Helical" evidence="2">
    <location>
        <begin position="81"/>
        <end position="109"/>
    </location>
</feature>
<feature type="chain" id="PRO_5039924262" evidence="3">
    <location>
        <begin position="24"/>
        <end position="460"/>
    </location>
</feature>
<protein>
    <submittedName>
        <fullName evidence="5">Transmembrane protein 26-like</fullName>
    </submittedName>
</protein>
<reference evidence="5" key="2">
    <citation type="submission" date="2025-08" db="UniProtKB">
        <authorList>
            <consortium name="RefSeq"/>
        </authorList>
    </citation>
    <scope>IDENTIFICATION</scope>
    <source>
        <strain evidence="5">S238N-H82</strain>
        <tissue evidence="5">Testes</tissue>
    </source>
</reference>
<dbReference type="Pfam" id="PF09772">
    <property type="entry name" value="Tmem26"/>
    <property type="match status" value="2"/>
</dbReference>
<dbReference type="OMA" id="CCSSEIW"/>
<dbReference type="RefSeq" id="XP_035698119.1">
    <property type="nucleotide sequence ID" value="XM_035842226.1"/>
</dbReference>
<name>A0A9J7NC09_BRAFL</name>
<evidence type="ECO:0000313" key="5">
    <source>
        <dbReference type="RefSeq" id="XP_035698119.1"/>
    </source>
</evidence>
<keyword evidence="4" id="KW-1185">Reference proteome</keyword>
<feature type="region of interest" description="Disordered" evidence="1">
    <location>
        <begin position="306"/>
        <end position="340"/>
    </location>
</feature>
<dbReference type="OrthoDB" id="10042902at2759"/>
<evidence type="ECO:0000256" key="2">
    <source>
        <dbReference type="SAM" id="Phobius"/>
    </source>
</evidence>
<feature type="transmembrane region" description="Helical" evidence="2">
    <location>
        <begin position="115"/>
        <end position="133"/>
    </location>
</feature>
<dbReference type="PANTHER" id="PTHR22168:SF3">
    <property type="entry name" value="TRANSMEMBRANE PROTEIN 26"/>
    <property type="match status" value="1"/>
</dbReference>
<dbReference type="AlphaFoldDB" id="A0A9J7NC09"/>
<keyword evidence="3" id="KW-0732">Signal</keyword>
<proteinExistence type="predicted"/>
<feature type="transmembrane region" description="Helical" evidence="2">
    <location>
        <begin position="246"/>
        <end position="265"/>
    </location>
</feature>
<keyword evidence="2" id="KW-0812">Transmembrane</keyword>
<evidence type="ECO:0000313" key="4">
    <source>
        <dbReference type="Proteomes" id="UP000001554"/>
    </source>
</evidence>
<gene>
    <name evidence="5" type="primary">LOC118431112</name>
</gene>
<feature type="transmembrane region" description="Helical" evidence="2">
    <location>
        <begin position="215"/>
        <end position="234"/>
    </location>
</feature>
<keyword evidence="2" id="KW-0472">Membrane</keyword>
<dbReference type="Proteomes" id="UP000001554">
    <property type="component" value="Chromosome 14"/>
</dbReference>
<dbReference type="GeneID" id="118431112"/>
<evidence type="ECO:0000256" key="1">
    <source>
        <dbReference type="SAM" id="MobiDB-lite"/>
    </source>
</evidence>